<accession>A0A422N7U0</accession>
<reference evidence="1 2" key="1">
    <citation type="journal article" date="2018" name="BMC Genomics">
        <title>Genomic comparison of Trypanosoma conorhini and Trypanosoma rangeli to Trypanosoma cruzi strains of high and low virulence.</title>
        <authorList>
            <person name="Bradwell K.R."/>
            <person name="Koparde V.N."/>
            <person name="Matveyev A.V."/>
            <person name="Serrano M.G."/>
            <person name="Alves J.M."/>
            <person name="Parikh H."/>
            <person name="Huang B."/>
            <person name="Lee V."/>
            <person name="Espinosa-Alvarez O."/>
            <person name="Ortiz P.A."/>
            <person name="Costa-Martins A.G."/>
            <person name="Teixeira M.M."/>
            <person name="Buck G.A."/>
        </authorList>
    </citation>
    <scope>NUCLEOTIDE SEQUENCE [LARGE SCALE GENOMIC DNA]</scope>
    <source>
        <strain evidence="1 2">AM80</strain>
    </source>
</reference>
<organism evidence="1 2">
    <name type="scientific">Trypanosoma rangeli</name>
    <dbReference type="NCBI Taxonomy" id="5698"/>
    <lineage>
        <taxon>Eukaryota</taxon>
        <taxon>Discoba</taxon>
        <taxon>Euglenozoa</taxon>
        <taxon>Kinetoplastea</taxon>
        <taxon>Metakinetoplastina</taxon>
        <taxon>Trypanosomatida</taxon>
        <taxon>Trypanosomatidae</taxon>
        <taxon>Trypanosoma</taxon>
        <taxon>Herpetosoma</taxon>
    </lineage>
</organism>
<evidence type="ECO:0000313" key="2">
    <source>
        <dbReference type="Proteomes" id="UP000283634"/>
    </source>
</evidence>
<comment type="caution">
    <text evidence="1">The sequence shown here is derived from an EMBL/GenBank/DDBJ whole genome shotgun (WGS) entry which is preliminary data.</text>
</comment>
<protein>
    <submittedName>
        <fullName evidence="1">Uncharacterized protein</fullName>
    </submittedName>
</protein>
<dbReference type="GeneID" id="40330875"/>
<dbReference type="AlphaFoldDB" id="A0A422N7U0"/>
<gene>
    <name evidence="1" type="ORF">TraAM80_06942</name>
</gene>
<name>A0A422N7U0_TRYRA</name>
<dbReference type="RefSeq" id="XP_029236374.1">
    <property type="nucleotide sequence ID" value="XM_029383763.1"/>
</dbReference>
<dbReference type="Proteomes" id="UP000283634">
    <property type="component" value="Unassembled WGS sequence"/>
</dbReference>
<evidence type="ECO:0000313" key="1">
    <source>
        <dbReference type="EMBL" id="RNF01515.1"/>
    </source>
</evidence>
<keyword evidence="2" id="KW-1185">Reference proteome</keyword>
<sequence length="109" mass="11836">MVTTHSIPIPISASLREPLCSVTGAALCYSLSLVGCRYGRLYAPAVMSARCTRQKRSLMSAACASRMLISQSVMSFFRRMSYCSSKVEKNVAVTAPTRNPAVRGPICVR</sequence>
<dbReference type="EMBL" id="MKGL01000270">
    <property type="protein sequence ID" value="RNF01515.1"/>
    <property type="molecule type" value="Genomic_DNA"/>
</dbReference>
<proteinExistence type="predicted"/>